<comment type="caution">
    <text evidence="3">The sequence shown here is derived from an EMBL/GenBank/DDBJ whole genome shotgun (WGS) entry which is preliminary data.</text>
</comment>
<dbReference type="Gene3D" id="3.40.50.1010">
    <property type="entry name" value="5'-nuclease"/>
    <property type="match status" value="1"/>
</dbReference>
<dbReference type="InterPro" id="IPR002716">
    <property type="entry name" value="PIN_dom"/>
</dbReference>
<feature type="transmembrane region" description="Helical" evidence="1">
    <location>
        <begin position="219"/>
        <end position="237"/>
    </location>
</feature>
<reference evidence="3 4" key="1">
    <citation type="submission" date="2024-01" db="EMBL/GenBank/DDBJ databases">
        <title>Whole genome of Chryseobacterium arthrosphaerae NNCa 2741.</title>
        <authorList>
            <person name="Boriskina E.V."/>
            <person name="Gordinskaya N.A."/>
            <person name="Kropotov V.S."/>
            <person name="Alekseeva A.E."/>
            <person name="Makhova M.A."/>
            <person name="Kryazhev D.V."/>
            <person name="Shkurkina I.S."/>
        </authorList>
    </citation>
    <scope>NUCLEOTIDE SEQUENCE [LARGE SCALE GENOMIC DNA]</scope>
    <source>
        <strain evidence="3 4">NNCa 2741</strain>
    </source>
</reference>
<evidence type="ECO:0000313" key="4">
    <source>
        <dbReference type="Proteomes" id="UP001350005"/>
    </source>
</evidence>
<sequence>MTNIILDTNIILKQPKVLGLQIPELHFLIPLDVIEELNVRATQRGASFDRRIDIIEKASHQGTVSIINPDAPAYRQYRELVNANKLSGADIAIVAIALSLTNKGEKVKIATQDKEIWRIAKEHGIDILLETDVNNLLTNFIEPKTNTTDTVQKEIVTYEKKEKRNFFTGIFTGAMATLIATIIYQNIDKIIETINVWGTILVILIAGIGLFVFRERKRLSYGVFEFLVGVVAIIMLFQPTHFKLSTLNFDLDFNIRILGGLYIMVRGQDNIIKGIKDTKIGLHLKDKYGIGR</sequence>
<feature type="transmembrane region" description="Helical" evidence="1">
    <location>
        <begin position="166"/>
        <end position="184"/>
    </location>
</feature>
<organism evidence="3 4">
    <name type="scientific">Chryseobacterium arthrosphaerae</name>
    <dbReference type="NCBI Taxonomy" id="651561"/>
    <lineage>
        <taxon>Bacteria</taxon>
        <taxon>Pseudomonadati</taxon>
        <taxon>Bacteroidota</taxon>
        <taxon>Flavobacteriia</taxon>
        <taxon>Flavobacteriales</taxon>
        <taxon>Weeksellaceae</taxon>
        <taxon>Chryseobacterium group</taxon>
        <taxon>Chryseobacterium</taxon>
    </lineage>
</organism>
<keyword evidence="4" id="KW-1185">Reference proteome</keyword>
<dbReference type="Proteomes" id="UP001350005">
    <property type="component" value="Unassembled WGS sequence"/>
</dbReference>
<gene>
    <name evidence="3" type="ORF">V2E39_24020</name>
</gene>
<protein>
    <submittedName>
        <fullName evidence="3">PIN domain-containing protein</fullName>
    </submittedName>
</protein>
<proteinExistence type="predicted"/>
<feature type="transmembrane region" description="Helical" evidence="1">
    <location>
        <begin position="196"/>
        <end position="213"/>
    </location>
</feature>
<dbReference type="RefSeq" id="WP_241309074.1">
    <property type="nucleotide sequence ID" value="NZ_JAKYXJ010000001.1"/>
</dbReference>
<evidence type="ECO:0000256" key="1">
    <source>
        <dbReference type="SAM" id="Phobius"/>
    </source>
</evidence>
<keyword evidence="1" id="KW-0472">Membrane</keyword>
<evidence type="ECO:0000259" key="2">
    <source>
        <dbReference type="Pfam" id="PF13638"/>
    </source>
</evidence>
<keyword evidence="1" id="KW-0812">Transmembrane</keyword>
<keyword evidence="1" id="KW-1133">Transmembrane helix</keyword>
<feature type="domain" description="PIN" evidence="2">
    <location>
        <begin position="4"/>
        <end position="126"/>
    </location>
</feature>
<dbReference type="SUPFAM" id="SSF88723">
    <property type="entry name" value="PIN domain-like"/>
    <property type="match status" value="1"/>
</dbReference>
<name>A0ABU7R6P6_9FLAO</name>
<dbReference type="EMBL" id="JAZGJU010000134">
    <property type="protein sequence ID" value="MEE6130479.1"/>
    <property type="molecule type" value="Genomic_DNA"/>
</dbReference>
<evidence type="ECO:0000313" key="3">
    <source>
        <dbReference type="EMBL" id="MEE6130479.1"/>
    </source>
</evidence>
<dbReference type="InterPro" id="IPR029060">
    <property type="entry name" value="PIN-like_dom_sf"/>
</dbReference>
<dbReference type="Pfam" id="PF13638">
    <property type="entry name" value="PIN_4"/>
    <property type="match status" value="1"/>
</dbReference>
<accession>A0ABU7R6P6</accession>